<dbReference type="SUPFAM" id="SSF51419">
    <property type="entry name" value="PLP-binding barrel"/>
    <property type="match status" value="1"/>
</dbReference>
<feature type="domain" description="Alanine racemase C-terminal" evidence="7">
    <location>
        <begin position="254"/>
        <end position="382"/>
    </location>
</feature>
<comment type="catalytic activity">
    <reaction evidence="4">
        <text>L-alanine = D-alanine</text>
        <dbReference type="Rhea" id="RHEA:20249"/>
        <dbReference type="ChEBI" id="CHEBI:57416"/>
        <dbReference type="ChEBI" id="CHEBI:57972"/>
        <dbReference type="EC" id="5.1.1.1"/>
    </reaction>
</comment>
<dbReference type="CDD" id="cd00430">
    <property type="entry name" value="PLPDE_III_AR"/>
    <property type="match status" value="1"/>
</dbReference>
<organism evidence="8 9">
    <name type="scientific">Candidatus Promineifilum breve</name>
    <dbReference type="NCBI Taxonomy" id="1806508"/>
    <lineage>
        <taxon>Bacteria</taxon>
        <taxon>Bacillati</taxon>
        <taxon>Chloroflexota</taxon>
        <taxon>Ardenticatenia</taxon>
        <taxon>Candidatus Promineifilales</taxon>
        <taxon>Candidatus Promineifilaceae</taxon>
        <taxon>Candidatus Promineifilum</taxon>
    </lineage>
</organism>
<dbReference type="PANTHER" id="PTHR30511">
    <property type="entry name" value="ALANINE RACEMASE"/>
    <property type="match status" value="1"/>
</dbReference>
<dbReference type="GO" id="GO:0030632">
    <property type="term" value="P:D-alanine biosynthetic process"/>
    <property type="evidence" value="ECO:0007669"/>
    <property type="project" value="UniProtKB-UniRule"/>
</dbReference>
<protein>
    <recommendedName>
        <fullName evidence="4">Alanine racemase</fullName>
        <ecNumber evidence="4">5.1.1.1</ecNumber>
    </recommendedName>
</protein>
<dbReference type="PRINTS" id="PR00992">
    <property type="entry name" value="ALARACEMASE"/>
</dbReference>
<evidence type="ECO:0000256" key="1">
    <source>
        <dbReference type="ARBA" id="ARBA00001933"/>
    </source>
</evidence>
<evidence type="ECO:0000256" key="2">
    <source>
        <dbReference type="ARBA" id="ARBA00022898"/>
    </source>
</evidence>
<dbReference type="InterPro" id="IPR000821">
    <property type="entry name" value="Ala_racemase"/>
</dbReference>
<dbReference type="AlphaFoldDB" id="A0A160T433"/>
<evidence type="ECO:0000259" key="7">
    <source>
        <dbReference type="SMART" id="SM01005"/>
    </source>
</evidence>
<evidence type="ECO:0000313" key="9">
    <source>
        <dbReference type="Proteomes" id="UP000215027"/>
    </source>
</evidence>
<dbReference type="PANTHER" id="PTHR30511:SF0">
    <property type="entry name" value="ALANINE RACEMASE, CATABOLIC-RELATED"/>
    <property type="match status" value="1"/>
</dbReference>
<dbReference type="HAMAP" id="MF_01201">
    <property type="entry name" value="Ala_racemase"/>
    <property type="match status" value="1"/>
</dbReference>
<dbReference type="GO" id="GO:0008784">
    <property type="term" value="F:alanine racemase activity"/>
    <property type="evidence" value="ECO:0007669"/>
    <property type="project" value="UniProtKB-UniRule"/>
</dbReference>
<dbReference type="OrthoDB" id="9813814at2"/>
<comment type="pathway">
    <text evidence="4">Amino-acid biosynthesis; D-alanine biosynthesis; D-alanine from L-alanine: step 1/1.</text>
</comment>
<accession>A0A160T433</accession>
<dbReference type="Proteomes" id="UP000215027">
    <property type="component" value="Chromosome I"/>
</dbReference>
<keyword evidence="3 4" id="KW-0413">Isomerase</keyword>
<comment type="function">
    <text evidence="4">Catalyzes the interconversion of L-alanine and D-alanine. May also act on other amino acids.</text>
</comment>
<gene>
    <name evidence="8" type="primary">alr</name>
    <name evidence="8" type="ORF">CFX0092_A3133</name>
</gene>
<reference evidence="8" key="1">
    <citation type="submission" date="2016-01" db="EMBL/GenBank/DDBJ databases">
        <authorList>
            <person name="Mcilroy J.S."/>
            <person name="Karst M S."/>
            <person name="Albertsen M."/>
        </authorList>
    </citation>
    <scope>NUCLEOTIDE SEQUENCE</scope>
    <source>
        <strain evidence="8">Cfx-K</strain>
    </source>
</reference>
<feature type="active site" description="Proton acceptor; specific for D-alanine" evidence="4">
    <location>
        <position position="47"/>
    </location>
</feature>
<evidence type="ECO:0000256" key="6">
    <source>
        <dbReference type="PIRSR" id="PIRSR600821-52"/>
    </source>
</evidence>
<dbReference type="EC" id="5.1.1.1" evidence="4"/>
<dbReference type="EMBL" id="LN890655">
    <property type="protein sequence ID" value="CUS05011.2"/>
    <property type="molecule type" value="Genomic_DNA"/>
</dbReference>
<name>A0A160T433_9CHLR</name>
<dbReference type="InterPro" id="IPR001608">
    <property type="entry name" value="Ala_racemase_N"/>
</dbReference>
<evidence type="ECO:0000313" key="8">
    <source>
        <dbReference type="EMBL" id="CUS05011.2"/>
    </source>
</evidence>
<evidence type="ECO:0000256" key="3">
    <source>
        <dbReference type="ARBA" id="ARBA00023235"/>
    </source>
</evidence>
<feature type="modified residue" description="N6-(pyridoxal phosphate)lysine" evidence="4 5">
    <location>
        <position position="47"/>
    </location>
</feature>
<dbReference type="InterPro" id="IPR029066">
    <property type="entry name" value="PLP-binding_barrel"/>
</dbReference>
<keyword evidence="2 4" id="KW-0663">Pyridoxal phosphate</keyword>
<proteinExistence type="inferred from homology"/>
<feature type="binding site" evidence="4 6">
    <location>
        <position position="323"/>
    </location>
    <ligand>
        <name>substrate</name>
    </ligand>
</feature>
<sequence>MLNYPTISHTTDILRPTQVEINLPRLAANYRAIQAHAAPAAVMPILKANAYGHGLVEVARLMQSLGAPYLGVAFLEEGILLREAGITIPILVLGGIIGNQIPLFLAHDLTLTASSVDKLGQIEAAARAMGVRAKVHLKIDTGMERIGVHYYSAGPLLEASLACDHFQVEGIFSHFANADAADQSYSQLQLDRFHGVLDFYAARGLPPPPLRHIANSAAIAGFPASHLDMVRAGILLYGVYPSADVPRTIAVRPALSWKSRVVYFKVVQPGHPVSYGSTWQSDHPVRVVTVPVGYGDGYFRAMSGRAEVIIRGQRYPVVGRVCMDQIMVNIEWATAYNGDEVILIGQAEDGAAITVEELAEWAGTIPWEILTNVNTRVPRVFVEAQGVGGGAGEQG</sequence>
<dbReference type="NCBIfam" id="TIGR00492">
    <property type="entry name" value="alr"/>
    <property type="match status" value="1"/>
</dbReference>
<dbReference type="InterPro" id="IPR009006">
    <property type="entry name" value="Ala_racemase/Decarboxylase_C"/>
</dbReference>
<comment type="similarity">
    <text evidence="4">Belongs to the alanine racemase family.</text>
</comment>
<dbReference type="GO" id="GO:0030170">
    <property type="term" value="F:pyridoxal phosphate binding"/>
    <property type="evidence" value="ECO:0007669"/>
    <property type="project" value="UniProtKB-UniRule"/>
</dbReference>
<dbReference type="Pfam" id="PF01168">
    <property type="entry name" value="Ala_racemase_N"/>
    <property type="match status" value="1"/>
</dbReference>
<keyword evidence="9" id="KW-1185">Reference proteome</keyword>
<dbReference type="SUPFAM" id="SSF50621">
    <property type="entry name" value="Alanine racemase C-terminal domain-like"/>
    <property type="match status" value="1"/>
</dbReference>
<dbReference type="UniPathway" id="UPA00042">
    <property type="reaction ID" value="UER00497"/>
</dbReference>
<feature type="active site" description="Proton acceptor; specific for L-alanine" evidence="4">
    <location>
        <position position="275"/>
    </location>
</feature>
<dbReference type="SMART" id="SM01005">
    <property type="entry name" value="Ala_racemase_C"/>
    <property type="match status" value="1"/>
</dbReference>
<dbReference type="KEGG" id="pbf:CFX0092_A3133"/>
<feature type="binding site" evidence="4 6">
    <location>
        <position position="145"/>
    </location>
    <ligand>
        <name>substrate</name>
    </ligand>
</feature>
<dbReference type="FunFam" id="3.20.20.10:FF:000002">
    <property type="entry name" value="Alanine racemase"/>
    <property type="match status" value="1"/>
</dbReference>
<dbReference type="Pfam" id="PF00842">
    <property type="entry name" value="Ala_racemase_C"/>
    <property type="match status" value="1"/>
</dbReference>
<dbReference type="GO" id="GO:0005829">
    <property type="term" value="C:cytosol"/>
    <property type="evidence" value="ECO:0007669"/>
    <property type="project" value="TreeGrafter"/>
</dbReference>
<dbReference type="Gene3D" id="2.40.37.10">
    <property type="entry name" value="Lyase, Ornithine Decarboxylase, Chain A, domain 1"/>
    <property type="match status" value="1"/>
</dbReference>
<evidence type="ECO:0000256" key="5">
    <source>
        <dbReference type="PIRSR" id="PIRSR600821-50"/>
    </source>
</evidence>
<dbReference type="Gene3D" id="3.20.20.10">
    <property type="entry name" value="Alanine racemase"/>
    <property type="match status" value="1"/>
</dbReference>
<evidence type="ECO:0000256" key="4">
    <source>
        <dbReference type="HAMAP-Rule" id="MF_01201"/>
    </source>
</evidence>
<dbReference type="RefSeq" id="WP_095044274.1">
    <property type="nucleotide sequence ID" value="NZ_LN890655.1"/>
</dbReference>
<dbReference type="InterPro" id="IPR011079">
    <property type="entry name" value="Ala_racemase_C"/>
</dbReference>
<comment type="cofactor">
    <cofactor evidence="1 4 5">
        <name>pyridoxal 5'-phosphate</name>
        <dbReference type="ChEBI" id="CHEBI:597326"/>
    </cofactor>
</comment>